<dbReference type="GeneID" id="88082461"/>
<protein>
    <submittedName>
        <fullName evidence="9">YtjB family periplasmic protein</fullName>
    </submittedName>
</protein>
<evidence type="ECO:0000256" key="3">
    <source>
        <dbReference type="ARBA" id="ARBA00022475"/>
    </source>
</evidence>
<dbReference type="EMBL" id="RAHG01000003">
    <property type="protein sequence ID" value="RJT13919.1"/>
    <property type="molecule type" value="Genomic_DNA"/>
</dbReference>
<evidence type="ECO:0000256" key="6">
    <source>
        <dbReference type="ARBA" id="ARBA00023136"/>
    </source>
</evidence>
<evidence type="ECO:0000256" key="7">
    <source>
        <dbReference type="SAM" id="MobiDB-lite"/>
    </source>
</evidence>
<evidence type="ECO:0000256" key="1">
    <source>
        <dbReference type="ARBA" id="ARBA00004236"/>
    </source>
</evidence>
<dbReference type="InterPro" id="IPR019305">
    <property type="entry name" value="Uncharacterised_Smp"/>
</dbReference>
<feature type="transmembrane region" description="Helical" evidence="8">
    <location>
        <begin position="166"/>
        <end position="186"/>
    </location>
</feature>
<dbReference type="Pfam" id="PF10144">
    <property type="entry name" value="SMP_2"/>
    <property type="match status" value="1"/>
</dbReference>
<gene>
    <name evidence="9" type="ORF">D5396_07950</name>
</gene>
<evidence type="ECO:0000256" key="8">
    <source>
        <dbReference type="SAM" id="Phobius"/>
    </source>
</evidence>
<feature type="compositionally biased region" description="Low complexity" evidence="7">
    <location>
        <begin position="238"/>
        <end position="253"/>
    </location>
</feature>
<sequence length="263" mass="28519">MAKAKLKFRLHRAAIVLISLALLVILMQGASYFSLGHQLARSTQVEQLAQTLAKQVAFSLAPLMDSDNDGADIAQISTILSQLTDGSRILDASVYESDGSLVAHAGEQVPVRDRLSLDGKRAGSYFNHQIVVPIEDKSGPSGFLRITLDTHVLATESKQVDNTTNLLRLMMLAALGVGIILARTLLQGRRSRWQQSPFLLTASKPVKEDDEPEEEAPDDFGPPPTLNLTEPDAEVAPAKPATEAQTKEAAQAAYRSLKRSKPK</sequence>
<keyword evidence="10" id="KW-1185">Reference proteome</keyword>
<dbReference type="Proteomes" id="UP000284119">
    <property type="component" value="Unassembled WGS sequence"/>
</dbReference>
<proteinExistence type="inferred from homology"/>
<evidence type="ECO:0000256" key="2">
    <source>
        <dbReference type="ARBA" id="ARBA00005362"/>
    </source>
</evidence>
<evidence type="ECO:0000313" key="10">
    <source>
        <dbReference type="Proteomes" id="UP000284119"/>
    </source>
</evidence>
<comment type="similarity">
    <text evidence="2">Belongs to the Smp family.</text>
</comment>
<keyword evidence="6 8" id="KW-0472">Membrane</keyword>
<feature type="region of interest" description="Disordered" evidence="7">
    <location>
        <begin position="200"/>
        <end position="263"/>
    </location>
</feature>
<accession>A0ABX9P1U3</accession>
<organism evidence="9 10">
    <name type="scientific">Rahnella inusitata</name>
    <dbReference type="NCBI Taxonomy" id="58169"/>
    <lineage>
        <taxon>Bacteria</taxon>
        <taxon>Pseudomonadati</taxon>
        <taxon>Pseudomonadota</taxon>
        <taxon>Gammaproteobacteria</taxon>
        <taxon>Enterobacterales</taxon>
        <taxon>Yersiniaceae</taxon>
        <taxon>Rahnella</taxon>
    </lineage>
</organism>
<feature type="compositionally biased region" description="Acidic residues" evidence="7">
    <location>
        <begin position="208"/>
        <end position="218"/>
    </location>
</feature>
<keyword evidence="3" id="KW-1003">Cell membrane</keyword>
<name>A0ABX9P1U3_9GAMM</name>
<comment type="subcellular location">
    <subcellularLocation>
        <location evidence="1">Cell membrane</location>
    </subcellularLocation>
</comment>
<evidence type="ECO:0000313" key="9">
    <source>
        <dbReference type="EMBL" id="RJT13919.1"/>
    </source>
</evidence>
<evidence type="ECO:0000256" key="4">
    <source>
        <dbReference type="ARBA" id="ARBA00022692"/>
    </source>
</evidence>
<dbReference type="RefSeq" id="WP_112168177.1">
    <property type="nucleotide sequence ID" value="NZ_CBCPIW010000027.1"/>
</dbReference>
<dbReference type="NCBIfam" id="NF008419">
    <property type="entry name" value="PRK11246.1"/>
    <property type="match status" value="1"/>
</dbReference>
<comment type="caution">
    <text evidence="9">The sequence shown here is derived from an EMBL/GenBank/DDBJ whole genome shotgun (WGS) entry which is preliminary data.</text>
</comment>
<keyword evidence="4 8" id="KW-0812">Transmembrane</keyword>
<evidence type="ECO:0000256" key="5">
    <source>
        <dbReference type="ARBA" id="ARBA00022989"/>
    </source>
</evidence>
<reference evidence="9 10" key="1">
    <citation type="submission" date="2018-09" db="EMBL/GenBank/DDBJ databases">
        <authorList>
            <person name="Le Fleche-Mateos A."/>
        </authorList>
    </citation>
    <scope>NUCLEOTIDE SEQUENCE [LARGE SCALE GENOMIC DNA]</scope>
    <source>
        <strain evidence="9 10">DSM 30078</strain>
    </source>
</reference>
<keyword evidence="5 8" id="KW-1133">Transmembrane helix</keyword>